<dbReference type="Proteomes" id="UP000075613">
    <property type="component" value="Unassembled WGS sequence"/>
</dbReference>
<dbReference type="EMBL" id="LRBG01000031">
    <property type="protein sequence ID" value="KXU85466.1"/>
    <property type="molecule type" value="Genomic_DNA"/>
</dbReference>
<reference evidence="1 2" key="1">
    <citation type="journal article" date="2015" name="Int. J. Syst. Evol. Microbiol.">
        <title>Burkholderia monticola sp. nov., isolated from mountain soil.</title>
        <authorList>
            <person name="Baek I."/>
            <person name="Seo B."/>
            <person name="Lee I."/>
            <person name="Yi H."/>
            <person name="Chun J."/>
        </authorList>
    </citation>
    <scope>NUCLEOTIDE SEQUENCE [LARGE SCALE GENOMIC DNA]</scope>
    <source>
        <strain evidence="1 2">JC2948</strain>
    </source>
</reference>
<protein>
    <submittedName>
        <fullName evidence="1">Uncharacterized protein</fullName>
    </submittedName>
</protein>
<dbReference type="OrthoDB" id="9015167at2"/>
<keyword evidence="2" id="KW-1185">Reference proteome</keyword>
<evidence type="ECO:0000313" key="2">
    <source>
        <dbReference type="Proteomes" id="UP000075613"/>
    </source>
</evidence>
<sequence length="88" mass="9767">MTAEIAGRSEVTGHQITVRTKRGGMRVAAVWQVLMPVAHAIEHVRITSNRKRDVEDMTIAFAERFSGSLQIILGQFKTMTWVAAAELS</sequence>
<dbReference type="AlphaFoldDB" id="A0A149PKN6"/>
<organism evidence="1 2">
    <name type="scientific">Paraburkholderia monticola</name>
    <dbReference type="NCBI Taxonomy" id="1399968"/>
    <lineage>
        <taxon>Bacteria</taxon>
        <taxon>Pseudomonadati</taxon>
        <taxon>Pseudomonadota</taxon>
        <taxon>Betaproteobacteria</taxon>
        <taxon>Burkholderiales</taxon>
        <taxon>Burkholderiaceae</taxon>
        <taxon>Paraburkholderia</taxon>
    </lineage>
</organism>
<evidence type="ECO:0000313" key="1">
    <source>
        <dbReference type="EMBL" id="KXU85466.1"/>
    </source>
</evidence>
<comment type="caution">
    <text evidence="1">The sequence shown here is derived from an EMBL/GenBank/DDBJ whole genome shotgun (WGS) entry which is preliminary data.</text>
</comment>
<gene>
    <name evidence="1" type="ORF">CI15_20045</name>
</gene>
<accession>A0A149PKN6</accession>
<proteinExistence type="predicted"/>
<name>A0A149PKN6_9BURK</name>
<dbReference type="RefSeq" id="WP_062130156.1">
    <property type="nucleotide sequence ID" value="NZ_LRBG01000031.1"/>
</dbReference>